<feature type="compositionally biased region" description="Gly residues" evidence="1">
    <location>
        <begin position="418"/>
        <end position="433"/>
    </location>
</feature>
<dbReference type="EMBL" id="JARJCM010000086">
    <property type="protein sequence ID" value="KAJ7030893.1"/>
    <property type="molecule type" value="Genomic_DNA"/>
</dbReference>
<feature type="compositionally biased region" description="Basic and acidic residues" evidence="1">
    <location>
        <begin position="279"/>
        <end position="293"/>
    </location>
</feature>
<reference evidence="2" key="1">
    <citation type="submission" date="2023-03" db="EMBL/GenBank/DDBJ databases">
        <title>Massive genome expansion in bonnet fungi (Mycena s.s.) driven by repeated elements and novel gene families across ecological guilds.</title>
        <authorList>
            <consortium name="Lawrence Berkeley National Laboratory"/>
            <person name="Harder C.B."/>
            <person name="Miyauchi S."/>
            <person name="Viragh M."/>
            <person name="Kuo A."/>
            <person name="Thoen E."/>
            <person name="Andreopoulos B."/>
            <person name="Lu D."/>
            <person name="Skrede I."/>
            <person name="Drula E."/>
            <person name="Henrissat B."/>
            <person name="Morin E."/>
            <person name="Kohler A."/>
            <person name="Barry K."/>
            <person name="LaButti K."/>
            <person name="Morin E."/>
            <person name="Salamov A."/>
            <person name="Lipzen A."/>
            <person name="Mereny Z."/>
            <person name="Hegedus B."/>
            <person name="Baldrian P."/>
            <person name="Stursova M."/>
            <person name="Weitz H."/>
            <person name="Taylor A."/>
            <person name="Grigoriev I.V."/>
            <person name="Nagy L.G."/>
            <person name="Martin F."/>
            <person name="Kauserud H."/>
        </authorList>
    </citation>
    <scope>NUCLEOTIDE SEQUENCE</scope>
    <source>
        <strain evidence="2">CBHHK200</strain>
    </source>
</reference>
<evidence type="ECO:0000256" key="1">
    <source>
        <dbReference type="SAM" id="MobiDB-lite"/>
    </source>
</evidence>
<dbReference type="Proteomes" id="UP001218188">
    <property type="component" value="Unassembled WGS sequence"/>
</dbReference>
<sequence>MPKKQAEGVPPKKRGNCSDIVGRRAEHLLAEVDGYCAASTAGATRTWYPEFFQRYWSAFPWNIPLTEDPTEATLAATPADASLTTEEKAKKKKIVEETEAKIKRWLNYQRAHAGNGVNPWSRWLAAELKSPEDERRPRRLLDYQVYMQDEEKNAAVNAALAERYPEKVGASDSIKWHAMIARELLAAEPEEVKDEFRLKGEEEYEEAMEEFRKIDSKGARGEDFDENARAEARARLVATVKPLLLSIRRLTGYQVTLLVGGVINGKVEVRSVHGGTVDGKNEDGPDGEDFTRWDPEGYKPVMKQFMRYIAAANGTPQAVADTSASAASASTSASAAGAGAIPPVAPVAPPPPSLHPLMPPTPAPPLSQPLAVSPPLPPRASSATPPPCDELLNARVGAATADAPAVDGAGGSEIEVDGQGGGDMEVDGQGGGDTEVSARETTPVEFRGLGIGPPLQRALLALTPGSRQLRIRRLERMSAYERTREDNMARNREILASCQVTDEGGGVDEGCAKGHEEEAG</sequence>
<evidence type="ECO:0000313" key="3">
    <source>
        <dbReference type="Proteomes" id="UP001218188"/>
    </source>
</evidence>
<proteinExistence type="predicted"/>
<feature type="region of interest" description="Disordered" evidence="1">
    <location>
        <begin position="403"/>
        <end position="436"/>
    </location>
</feature>
<evidence type="ECO:0000313" key="2">
    <source>
        <dbReference type="EMBL" id="KAJ7030893.1"/>
    </source>
</evidence>
<feature type="region of interest" description="Disordered" evidence="1">
    <location>
        <begin position="500"/>
        <end position="520"/>
    </location>
</feature>
<dbReference type="AlphaFoldDB" id="A0AAD6WXB7"/>
<gene>
    <name evidence="2" type="ORF">C8F04DRAFT_1263384</name>
</gene>
<feature type="region of interest" description="Disordered" evidence="1">
    <location>
        <begin position="344"/>
        <end position="385"/>
    </location>
</feature>
<feature type="region of interest" description="Disordered" evidence="1">
    <location>
        <begin position="273"/>
        <end position="293"/>
    </location>
</feature>
<keyword evidence="3" id="KW-1185">Reference proteome</keyword>
<feature type="compositionally biased region" description="Basic and acidic residues" evidence="1">
    <location>
        <begin position="510"/>
        <end position="520"/>
    </location>
</feature>
<organism evidence="2 3">
    <name type="scientific">Mycena alexandri</name>
    <dbReference type="NCBI Taxonomy" id="1745969"/>
    <lineage>
        <taxon>Eukaryota</taxon>
        <taxon>Fungi</taxon>
        <taxon>Dikarya</taxon>
        <taxon>Basidiomycota</taxon>
        <taxon>Agaricomycotina</taxon>
        <taxon>Agaricomycetes</taxon>
        <taxon>Agaricomycetidae</taxon>
        <taxon>Agaricales</taxon>
        <taxon>Marasmiineae</taxon>
        <taxon>Mycenaceae</taxon>
        <taxon>Mycena</taxon>
    </lineage>
</organism>
<comment type="caution">
    <text evidence="2">The sequence shown here is derived from an EMBL/GenBank/DDBJ whole genome shotgun (WGS) entry which is preliminary data.</text>
</comment>
<protein>
    <submittedName>
        <fullName evidence="2">Uncharacterized protein</fullName>
    </submittedName>
</protein>
<name>A0AAD6WXB7_9AGAR</name>
<accession>A0AAD6WXB7</accession>